<accession>A0ABT5ME93</accession>
<reference evidence="2 3" key="1">
    <citation type="submission" date="2023-02" db="EMBL/GenBank/DDBJ databases">
        <title>Bacterial whole genome sequence for Curvibacter sp. HBC28.</title>
        <authorList>
            <person name="Le V."/>
            <person name="Ko S.-R."/>
            <person name="Ahn C.-Y."/>
            <person name="Oh H.-M."/>
        </authorList>
    </citation>
    <scope>NUCLEOTIDE SEQUENCE [LARGE SCALE GENOMIC DNA]</scope>
    <source>
        <strain evidence="2 3">HBC28</strain>
    </source>
</reference>
<dbReference type="RefSeq" id="WP_273925929.1">
    <property type="nucleotide sequence ID" value="NZ_JAQSIN010000001.1"/>
</dbReference>
<proteinExistence type="predicted"/>
<evidence type="ECO:0000259" key="1">
    <source>
        <dbReference type="PROSITE" id="PS51186"/>
    </source>
</evidence>
<dbReference type="InterPro" id="IPR000182">
    <property type="entry name" value="GNAT_dom"/>
</dbReference>
<evidence type="ECO:0000313" key="2">
    <source>
        <dbReference type="EMBL" id="MDD0814309.1"/>
    </source>
</evidence>
<gene>
    <name evidence="2" type="ORF">PSQ39_06665</name>
</gene>
<evidence type="ECO:0000313" key="3">
    <source>
        <dbReference type="Proteomes" id="UP001528672"/>
    </source>
</evidence>
<sequence>MNRETLSSPAARPIQGWPAFYVREAVLDEEIEQALALRRAVFCEEQGIFEGSDRDAIDLHARLLIAAGSQLGSSPSSVLGTVRIHEASPGLWWGSRLAVQRTMRRQAKLGAQLIRLAVCTAHGLGCETFLAHVQVQNVPLFEKLHWRSLDTSLAHGREHHLMQADLAHYPPCHDPLMGFFVDAGVQP</sequence>
<dbReference type="NCBIfam" id="TIGR04045">
    <property type="entry name" value="MSMEG_0567_GNAT"/>
    <property type="match status" value="1"/>
</dbReference>
<dbReference type="EMBL" id="JAQSIO010000002">
    <property type="protein sequence ID" value="MDD0814309.1"/>
    <property type="molecule type" value="Genomic_DNA"/>
</dbReference>
<comment type="caution">
    <text evidence="2">The sequence shown here is derived from an EMBL/GenBank/DDBJ whole genome shotgun (WGS) entry which is preliminary data.</text>
</comment>
<dbReference type="InterPro" id="IPR016181">
    <property type="entry name" value="Acyl_CoA_acyltransferase"/>
</dbReference>
<name>A0ABT5ME93_9BURK</name>
<dbReference type="SUPFAM" id="SSF55729">
    <property type="entry name" value="Acyl-CoA N-acyltransferases (Nat)"/>
    <property type="match status" value="1"/>
</dbReference>
<organism evidence="2 3">
    <name type="scientific">Curvibacter microcysteis</name>
    <dbReference type="NCBI Taxonomy" id="3026419"/>
    <lineage>
        <taxon>Bacteria</taxon>
        <taxon>Pseudomonadati</taxon>
        <taxon>Pseudomonadota</taxon>
        <taxon>Betaproteobacteria</taxon>
        <taxon>Burkholderiales</taxon>
        <taxon>Comamonadaceae</taxon>
        <taxon>Curvibacter</taxon>
    </lineage>
</organism>
<dbReference type="Gene3D" id="3.40.630.30">
    <property type="match status" value="1"/>
</dbReference>
<dbReference type="Proteomes" id="UP001528672">
    <property type="component" value="Unassembled WGS sequence"/>
</dbReference>
<feature type="domain" description="N-acetyltransferase" evidence="1">
    <location>
        <begin position="20"/>
        <end position="182"/>
    </location>
</feature>
<dbReference type="PROSITE" id="PS51186">
    <property type="entry name" value="GNAT"/>
    <property type="match status" value="1"/>
</dbReference>
<keyword evidence="3" id="KW-1185">Reference proteome</keyword>
<protein>
    <submittedName>
        <fullName evidence="2">Histone acetyltransferase</fullName>
    </submittedName>
</protein>
<dbReference type="InterPro" id="IPR024035">
    <property type="entry name" value="MSMEG_0567_GNAT"/>
</dbReference>